<reference evidence="2" key="1">
    <citation type="journal article" date="2014" name="Front. Microbiol.">
        <title>High frequency of phylogenetically diverse reductive dehalogenase-homologous genes in deep subseafloor sedimentary metagenomes.</title>
        <authorList>
            <person name="Kawai M."/>
            <person name="Futagami T."/>
            <person name="Toyoda A."/>
            <person name="Takaki Y."/>
            <person name="Nishi S."/>
            <person name="Hori S."/>
            <person name="Arai W."/>
            <person name="Tsubouchi T."/>
            <person name="Morono Y."/>
            <person name="Uchiyama I."/>
            <person name="Ito T."/>
            <person name="Fujiyama A."/>
            <person name="Inagaki F."/>
            <person name="Takami H."/>
        </authorList>
    </citation>
    <scope>NUCLEOTIDE SEQUENCE</scope>
    <source>
        <strain evidence="2">Expedition CK06-06</strain>
    </source>
</reference>
<comment type="caution">
    <text evidence="2">The sequence shown here is derived from an EMBL/GenBank/DDBJ whole genome shotgun (WGS) entry which is preliminary data.</text>
</comment>
<dbReference type="EMBL" id="BARV01031074">
    <property type="protein sequence ID" value="GAI33878.1"/>
    <property type="molecule type" value="Genomic_DNA"/>
</dbReference>
<feature type="domain" description="4Fe-4S ferredoxin-type" evidence="1">
    <location>
        <begin position="1"/>
        <end position="26"/>
    </location>
</feature>
<evidence type="ECO:0000259" key="1">
    <source>
        <dbReference type="PROSITE" id="PS51379"/>
    </source>
</evidence>
<feature type="non-terminal residue" evidence="2">
    <location>
        <position position="1"/>
    </location>
</feature>
<dbReference type="AlphaFoldDB" id="X1MRD6"/>
<accession>X1MRD6</accession>
<evidence type="ECO:0000313" key="2">
    <source>
        <dbReference type="EMBL" id="GAI33878.1"/>
    </source>
</evidence>
<dbReference type="SUPFAM" id="SSF54862">
    <property type="entry name" value="4Fe-4S ferredoxins"/>
    <property type="match status" value="1"/>
</dbReference>
<dbReference type="InterPro" id="IPR017900">
    <property type="entry name" value="4Fe4S_Fe_S_CS"/>
</dbReference>
<dbReference type="InterPro" id="IPR017896">
    <property type="entry name" value="4Fe4S_Fe-S-bd"/>
</dbReference>
<protein>
    <recommendedName>
        <fullName evidence="1">4Fe-4S ferredoxin-type domain-containing protein</fullName>
    </recommendedName>
</protein>
<organism evidence="2">
    <name type="scientific">marine sediment metagenome</name>
    <dbReference type="NCBI Taxonomy" id="412755"/>
    <lineage>
        <taxon>unclassified sequences</taxon>
        <taxon>metagenomes</taxon>
        <taxon>ecological metagenomes</taxon>
    </lineage>
</organism>
<name>X1MRD6_9ZZZZ</name>
<dbReference type="PROSITE" id="PS00198">
    <property type="entry name" value="4FE4S_FER_1"/>
    <property type="match status" value="1"/>
</dbReference>
<dbReference type="PROSITE" id="PS51379">
    <property type="entry name" value="4FE4S_FER_2"/>
    <property type="match status" value="1"/>
</dbReference>
<dbReference type="Pfam" id="PF00037">
    <property type="entry name" value="Fer4"/>
    <property type="match status" value="1"/>
</dbReference>
<sequence>LDLSKCIFCGNCVEFCEMNAIDMSYKYQLVEYSGKNLRLEKFELIKPSSTIRDFW</sequence>
<proteinExistence type="predicted"/>
<gene>
    <name evidence="2" type="ORF">S06H3_49233</name>
</gene>
<dbReference type="Gene3D" id="3.30.70.3270">
    <property type="match status" value="1"/>
</dbReference>